<dbReference type="GO" id="GO:0006813">
    <property type="term" value="P:potassium ion transport"/>
    <property type="evidence" value="ECO:0007669"/>
    <property type="project" value="InterPro"/>
</dbReference>
<dbReference type="SUPFAM" id="SSF81324">
    <property type="entry name" value="Voltage-gated potassium channels"/>
    <property type="match status" value="1"/>
</dbReference>
<proteinExistence type="predicted"/>
<keyword evidence="7" id="KW-1185">Reference proteome</keyword>
<dbReference type="InterPro" id="IPR013099">
    <property type="entry name" value="K_chnl_dom"/>
</dbReference>
<evidence type="ECO:0000313" key="6">
    <source>
        <dbReference type="EMBL" id="MQS05116.1"/>
    </source>
</evidence>
<feature type="transmembrane region" description="Helical" evidence="2">
    <location>
        <begin position="53"/>
        <end position="72"/>
    </location>
</feature>
<protein>
    <submittedName>
        <fullName evidence="6">Ion transporter</fullName>
    </submittedName>
    <submittedName>
        <fullName evidence="5">NAD-binding protein</fullName>
    </submittedName>
</protein>
<evidence type="ECO:0000256" key="2">
    <source>
        <dbReference type="SAM" id="Phobius"/>
    </source>
</evidence>
<evidence type="ECO:0000313" key="7">
    <source>
        <dbReference type="Proteomes" id="UP000320857"/>
    </source>
</evidence>
<dbReference type="InterPro" id="IPR050721">
    <property type="entry name" value="Trk_Ktr_HKT_K-transport"/>
</dbReference>
<feature type="transmembrane region" description="Helical" evidence="2">
    <location>
        <begin position="79"/>
        <end position="99"/>
    </location>
</feature>
<dbReference type="EMBL" id="JABJXA010000184">
    <property type="protein sequence ID" value="MBB1261557.1"/>
    <property type="molecule type" value="Genomic_DNA"/>
</dbReference>
<dbReference type="EMBL" id="VJYK02000437">
    <property type="protein sequence ID" value="MQS05116.1"/>
    <property type="molecule type" value="Genomic_DNA"/>
</dbReference>
<dbReference type="Proteomes" id="UP000320857">
    <property type="component" value="Unassembled WGS sequence"/>
</dbReference>
<dbReference type="PANTHER" id="PTHR43833:SF9">
    <property type="entry name" value="POTASSIUM CHANNEL PROTEIN YUGO-RELATED"/>
    <property type="match status" value="1"/>
</dbReference>
<comment type="subcellular location">
    <subcellularLocation>
        <location evidence="1">Cell membrane</location>
        <topology evidence="1">Multi-pass membrane protein</topology>
    </subcellularLocation>
</comment>
<dbReference type="SUPFAM" id="SSF51735">
    <property type="entry name" value="NAD(P)-binding Rossmann-fold domains"/>
    <property type="match status" value="1"/>
</dbReference>
<dbReference type="InterPro" id="IPR036291">
    <property type="entry name" value="NAD(P)-bd_dom_sf"/>
</dbReference>
<dbReference type="RefSeq" id="WP_143651301.1">
    <property type="nucleotide sequence ID" value="NZ_JABJXA010000184.1"/>
</dbReference>
<dbReference type="Pfam" id="PF02254">
    <property type="entry name" value="TrkA_N"/>
    <property type="match status" value="1"/>
</dbReference>
<dbReference type="Pfam" id="PF07885">
    <property type="entry name" value="Ion_trans_2"/>
    <property type="match status" value="1"/>
</dbReference>
<keyword evidence="2" id="KW-0472">Membrane</keyword>
<dbReference type="InterPro" id="IPR003148">
    <property type="entry name" value="RCK_N"/>
</dbReference>
<organism evidence="6 7">
    <name type="scientific">Streptomyces alkaliterrae</name>
    <dbReference type="NCBI Taxonomy" id="2213162"/>
    <lineage>
        <taxon>Bacteria</taxon>
        <taxon>Bacillati</taxon>
        <taxon>Actinomycetota</taxon>
        <taxon>Actinomycetes</taxon>
        <taxon>Kitasatosporales</taxon>
        <taxon>Streptomycetaceae</taxon>
        <taxon>Streptomyces</taxon>
    </lineage>
</organism>
<name>A0A5P0YXV2_9ACTN</name>
<dbReference type="InterPro" id="IPR036721">
    <property type="entry name" value="RCK_C_sf"/>
</dbReference>
<feature type="domain" description="Potassium channel" evidence="4">
    <location>
        <begin position="26"/>
        <end position="103"/>
    </location>
</feature>
<evidence type="ECO:0000313" key="8">
    <source>
        <dbReference type="Proteomes" id="UP000517765"/>
    </source>
</evidence>
<reference evidence="8" key="2">
    <citation type="submission" date="2020-05" db="EMBL/GenBank/DDBJ databases">
        <title>Classification of alakaliphilic streptomycetes isolated from an alkaline soil next to Lonar Crater, India and a proposal for the recognition of Streptomyces alkaliterrae sp. nov.</title>
        <authorList>
            <person name="Golinska P."/>
        </authorList>
    </citation>
    <scope>NUCLEOTIDE SEQUENCE [LARGE SCALE GENOMIC DNA]</scope>
    <source>
        <strain evidence="8">OF8</strain>
    </source>
</reference>
<gene>
    <name evidence="6" type="ORF">FNX44_025360</name>
    <name evidence="5" type="ORF">H3147_22490</name>
</gene>
<evidence type="ECO:0000313" key="5">
    <source>
        <dbReference type="EMBL" id="MBB1261557.1"/>
    </source>
</evidence>
<reference evidence="5" key="3">
    <citation type="journal article" name="Syst. Appl. Microbiol.">
        <title>Streptomyces alkaliterrae sp. nov., isolated from an alkaline soil, and emended descriptions of Streptomyces alkaliphilus, Streptomyces calidiresistens and Streptomyces durbertensis.</title>
        <authorList>
            <person name="Swiecimska M."/>
            <person name="Golinska P."/>
            <person name="Nouioui I."/>
            <person name="Wypij M."/>
            <person name="Rai M."/>
            <person name="Sangal V."/>
            <person name="Goodfellow M."/>
        </authorList>
    </citation>
    <scope>NUCLEOTIDE SEQUENCE</scope>
    <source>
        <strain evidence="5">OF8</strain>
    </source>
</reference>
<evidence type="ECO:0000259" key="3">
    <source>
        <dbReference type="Pfam" id="PF02254"/>
    </source>
</evidence>
<dbReference type="PANTHER" id="PTHR43833">
    <property type="entry name" value="POTASSIUM CHANNEL PROTEIN 2-RELATED-RELATED"/>
    <property type="match status" value="1"/>
</dbReference>
<comment type="caution">
    <text evidence="6">The sequence shown here is derived from an EMBL/GenBank/DDBJ whole genome shotgun (WGS) entry which is preliminary data.</text>
</comment>
<dbReference type="GO" id="GO:0005886">
    <property type="term" value="C:plasma membrane"/>
    <property type="evidence" value="ECO:0007669"/>
    <property type="project" value="UniProtKB-SubCell"/>
</dbReference>
<accession>A0A5P0YXV2</accession>
<dbReference type="Gene3D" id="1.10.287.70">
    <property type="match status" value="1"/>
</dbReference>
<sequence length="345" mass="37905">MPLLLTQLLRALRGRLRGWRKALAVIGFVFLTSWLAMWLAEGGEGQLARPENYWWWFLITSATVGYGDLYPVEGAARLVGAYVVVAGIITLTMLFTELADHLQNLRGKRMKGVLPQQAEGHVVVLGYRAGRTERIVHDLRLEEEREVVLCAWEEDAPEHPMPEEDGVGFVRGDLSCLDVLSRAAVARAGAVIVDARDDNEALALALAVRHTAPRVHLVAALRDMSRRAHLRYVDPEIQCVQWHMPNLLTEEALDPGVTEVYTELTSSSGSSNTYSLPLPGALAGRSFGECQTWFGREFGATVIAVRQGGAATVNPSWDTVLTGDAVLYYLAAARVDPRHPAATLD</sequence>
<feature type="transmembrane region" description="Helical" evidence="2">
    <location>
        <begin position="21"/>
        <end position="41"/>
    </location>
</feature>
<reference evidence="6 7" key="1">
    <citation type="submission" date="2019-10" db="EMBL/GenBank/DDBJ databases">
        <title>Streptomyces sp. nov., a novel actinobacterium isolated from alkaline environment.</title>
        <authorList>
            <person name="Golinska P."/>
        </authorList>
    </citation>
    <scope>NUCLEOTIDE SEQUENCE [LARGE SCALE GENOMIC DNA]</scope>
    <source>
        <strain evidence="6 7">OF1</strain>
    </source>
</reference>
<dbReference type="PRINTS" id="PR00169">
    <property type="entry name" value="KCHANNEL"/>
</dbReference>
<dbReference type="AlphaFoldDB" id="A0A5P0YXV2"/>
<evidence type="ECO:0000256" key="1">
    <source>
        <dbReference type="ARBA" id="ARBA00004651"/>
    </source>
</evidence>
<dbReference type="Gene3D" id="3.40.50.720">
    <property type="entry name" value="NAD(P)-binding Rossmann-like Domain"/>
    <property type="match status" value="1"/>
</dbReference>
<dbReference type="Gene3D" id="3.30.70.1450">
    <property type="entry name" value="Regulator of K+ conductance, C-terminal domain"/>
    <property type="match status" value="1"/>
</dbReference>
<keyword evidence="2" id="KW-0812">Transmembrane</keyword>
<dbReference type="Proteomes" id="UP000517765">
    <property type="component" value="Unassembled WGS sequence"/>
</dbReference>
<evidence type="ECO:0000259" key="4">
    <source>
        <dbReference type="Pfam" id="PF07885"/>
    </source>
</evidence>
<keyword evidence="2" id="KW-1133">Transmembrane helix</keyword>
<feature type="domain" description="RCK N-terminal" evidence="3">
    <location>
        <begin position="136"/>
        <end position="230"/>
    </location>
</feature>